<reference evidence="1" key="1">
    <citation type="submission" date="2019-11" db="EMBL/GenBank/DDBJ databases">
        <title>Nori genome reveals adaptations in red seaweeds to the harsh intertidal environment.</title>
        <authorList>
            <person name="Wang D."/>
            <person name="Mao Y."/>
        </authorList>
    </citation>
    <scope>NUCLEOTIDE SEQUENCE</scope>
    <source>
        <tissue evidence="1">Gametophyte</tissue>
    </source>
</reference>
<gene>
    <name evidence="1" type="ORF">I4F81_005795</name>
</gene>
<evidence type="ECO:0000313" key="2">
    <source>
        <dbReference type="Proteomes" id="UP000798662"/>
    </source>
</evidence>
<keyword evidence="2" id="KW-1185">Reference proteome</keyword>
<accession>A0ACC3BYY1</accession>
<comment type="caution">
    <text evidence="1">The sequence shown here is derived from an EMBL/GenBank/DDBJ whole genome shotgun (WGS) entry which is preliminary data.</text>
</comment>
<dbReference type="EMBL" id="CM020619">
    <property type="protein sequence ID" value="KAK1863236.1"/>
    <property type="molecule type" value="Genomic_DNA"/>
</dbReference>
<sequence length="240" mass="24553">MAASAAGAAAALASRQLLRAPVGGRPLVAAAAAASVAGLPRRGGALHFPRGTRGLADLPPAVPVPSGGAAAPPGGATSDDLKAGTTSSGMPVAAAGAVAAPLTPAELSALSGVPVEHAGRRLRIFQQPRPATQQGRGTKTRVWMAAWEKLGDVDRWTNPLMGWTSTADPLSQLSVRFPSREAAEAYAVRNGYHYVVDAAPEPAENVRSFSAYGKSMVHQWRHDDIPVYAADADDGPGGGR</sequence>
<protein>
    <submittedName>
        <fullName evidence="1">Uncharacterized protein</fullName>
    </submittedName>
</protein>
<evidence type="ECO:0000313" key="1">
    <source>
        <dbReference type="EMBL" id="KAK1863236.1"/>
    </source>
</evidence>
<proteinExistence type="predicted"/>
<organism evidence="1 2">
    <name type="scientific">Pyropia yezoensis</name>
    <name type="common">Susabi-nori</name>
    <name type="synonym">Porphyra yezoensis</name>
    <dbReference type="NCBI Taxonomy" id="2788"/>
    <lineage>
        <taxon>Eukaryota</taxon>
        <taxon>Rhodophyta</taxon>
        <taxon>Bangiophyceae</taxon>
        <taxon>Bangiales</taxon>
        <taxon>Bangiaceae</taxon>
        <taxon>Pyropia</taxon>
    </lineage>
</organism>
<dbReference type="Proteomes" id="UP000798662">
    <property type="component" value="Chromosome 2"/>
</dbReference>
<name>A0ACC3BYY1_PYRYE</name>